<protein>
    <submittedName>
        <fullName evidence="2">Uncharacterized protein</fullName>
    </submittedName>
</protein>
<comment type="caution">
    <text evidence="2">The sequence shown here is derived from an EMBL/GenBank/DDBJ whole genome shotgun (WGS) entry which is preliminary data.</text>
</comment>
<feature type="region of interest" description="Disordered" evidence="1">
    <location>
        <begin position="177"/>
        <end position="204"/>
    </location>
</feature>
<dbReference type="STRING" id="305900.GV64_21545"/>
<evidence type="ECO:0000313" key="3">
    <source>
        <dbReference type="Proteomes" id="UP000027997"/>
    </source>
</evidence>
<proteinExistence type="predicted"/>
<evidence type="ECO:0000313" key="2">
    <source>
        <dbReference type="EMBL" id="KEI72959.1"/>
    </source>
</evidence>
<dbReference type="GO" id="GO:0046983">
    <property type="term" value="F:protein dimerization activity"/>
    <property type="evidence" value="ECO:0007669"/>
    <property type="project" value="InterPro"/>
</dbReference>
<organism evidence="2 3">
    <name type="scientific">Endozoicomonas elysicola</name>
    <dbReference type="NCBI Taxonomy" id="305900"/>
    <lineage>
        <taxon>Bacteria</taxon>
        <taxon>Pseudomonadati</taxon>
        <taxon>Pseudomonadota</taxon>
        <taxon>Gammaproteobacteria</taxon>
        <taxon>Oceanospirillales</taxon>
        <taxon>Endozoicomonadaceae</taxon>
        <taxon>Endozoicomonas</taxon>
    </lineage>
</organism>
<gene>
    <name evidence="2" type="ORF">GV64_21545</name>
</gene>
<dbReference type="InterPro" id="IPR036638">
    <property type="entry name" value="HLH_DNA-bd_sf"/>
</dbReference>
<dbReference type="SUPFAM" id="SSF47459">
    <property type="entry name" value="HLH, helix-loop-helix DNA-binding domain"/>
    <property type="match status" value="1"/>
</dbReference>
<accession>A0A081KFN3</accession>
<sequence length="403" mass="45856">MDAVLTTIWPLSSAQYQQGKEQTIDTCSPKARVTAIVNAQKYMLMQHGDPFMGAHASTQLDSSDIVISQGCTSSTFYNTDNSDELRSEPSLPELFLTPSASHHLKNQESLLKPNIEKQPTVVTTKKQQAMLNERLRRHELADFYNALRKELSLKQASKVQVIRACAYYVSERGLTPSTSTSTEIQKKTVQSKKNNKTEASLMSANEKRIYKEQLRRQRQAEALKYLKQCLTLGSTEKLSTQEILESCLRKIRTLKEKSKRKTCIDTTSNSLKPLPVKTNDIALPEMNKKESNIRCLSEPDTDSIKQADRTFSLESRCPTLRMMLIDPVQRDSAAYISKWHILAFPADEHQDPTDKSSVLIAPYHKAHESREGNDETDLKVQSRSYRYLVLDHPYCIPGRRNNK</sequence>
<name>A0A081KFN3_9GAMM</name>
<keyword evidence="3" id="KW-1185">Reference proteome</keyword>
<dbReference type="RefSeq" id="WP_020581660.1">
    <property type="nucleotide sequence ID" value="NZ_JOJP01000001.1"/>
</dbReference>
<dbReference type="AlphaFoldDB" id="A0A081KFN3"/>
<feature type="compositionally biased region" description="Polar residues" evidence="1">
    <location>
        <begin position="177"/>
        <end position="188"/>
    </location>
</feature>
<dbReference type="Proteomes" id="UP000027997">
    <property type="component" value="Unassembled WGS sequence"/>
</dbReference>
<evidence type="ECO:0000256" key="1">
    <source>
        <dbReference type="SAM" id="MobiDB-lite"/>
    </source>
</evidence>
<dbReference type="EMBL" id="JOJP01000001">
    <property type="protein sequence ID" value="KEI72959.1"/>
    <property type="molecule type" value="Genomic_DNA"/>
</dbReference>
<reference evidence="2 3" key="1">
    <citation type="submission" date="2014-06" db="EMBL/GenBank/DDBJ databases">
        <title>Whole Genome Sequences of Three Symbiotic Endozoicomonas Bacteria.</title>
        <authorList>
            <person name="Neave M.J."/>
            <person name="Apprill A."/>
            <person name="Voolstra C.R."/>
        </authorList>
    </citation>
    <scope>NUCLEOTIDE SEQUENCE [LARGE SCALE GENOMIC DNA]</scope>
    <source>
        <strain evidence="2 3">DSM 22380</strain>
    </source>
</reference>